<dbReference type="EMBL" id="UINC01083299">
    <property type="protein sequence ID" value="SVC28877.1"/>
    <property type="molecule type" value="Genomic_DNA"/>
</dbReference>
<dbReference type="InterPro" id="IPR012337">
    <property type="entry name" value="RNaseH-like_sf"/>
</dbReference>
<evidence type="ECO:0000259" key="1">
    <source>
        <dbReference type="PROSITE" id="PS50994"/>
    </source>
</evidence>
<feature type="domain" description="Integrase catalytic" evidence="1">
    <location>
        <begin position="123"/>
        <end position="239"/>
    </location>
</feature>
<dbReference type="Gene3D" id="3.30.420.10">
    <property type="entry name" value="Ribonuclease H-like superfamily/Ribonuclease H"/>
    <property type="match status" value="1"/>
</dbReference>
<dbReference type="InterPro" id="IPR036397">
    <property type="entry name" value="RNaseH_sf"/>
</dbReference>
<dbReference type="NCBIfam" id="NF033516">
    <property type="entry name" value="transpos_IS3"/>
    <property type="match status" value="1"/>
</dbReference>
<dbReference type="InterPro" id="IPR050900">
    <property type="entry name" value="Transposase_IS3/IS150/IS904"/>
</dbReference>
<dbReference type="Pfam" id="PF00665">
    <property type="entry name" value="rve"/>
    <property type="match status" value="1"/>
</dbReference>
<dbReference type="InterPro" id="IPR048020">
    <property type="entry name" value="Transpos_IS3"/>
</dbReference>
<dbReference type="PANTHER" id="PTHR46889">
    <property type="entry name" value="TRANSPOSASE INSF FOR INSERTION SEQUENCE IS3B-RELATED"/>
    <property type="match status" value="1"/>
</dbReference>
<reference evidence="2" key="1">
    <citation type="submission" date="2018-05" db="EMBL/GenBank/DDBJ databases">
        <authorList>
            <person name="Lanie J.A."/>
            <person name="Ng W.-L."/>
            <person name="Kazmierczak K.M."/>
            <person name="Andrzejewski T.M."/>
            <person name="Davidsen T.M."/>
            <person name="Wayne K.J."/>
            <person name="Tettelin H."/>
            <person name="Glass J.I."/>
            <person name="Rusch D."/>
            <person name="Podicherti R."/>
            <person name="Tsui H.-C.T."/>
            <person name="Winkler M.E."/>
        </authorList>
    </citation>
    <scope>NUCLEOTIDE SEQUENCE</scope>
</reference>
<sequence length="239" mass="28169">VDRYRFIFEHRTLWRVEEMCRVLEVSRSGFYAWKKRRPSPRQQETQRLDGAIKRLYQASRGRSGSPKITRALWAEGWKVRENRVAKRMTAMGLRSIVHRRFRGTTQSKHAFPIAPNRLGRRFQVDAPNRVWVSDITYIRLQQGWVYLAVFINLFSRQVVGWALARYLDHGLVLKALDRARQHRQPDRGLMIHSDRGVQYACTGFRHYLQRYGFVQSMSRKANGWDNVVAESFSICSKPS</sequence>
<dbReference type="AlphaFoldDB" id="A0A382L1M7"/>
<proteinExistence type="predicted"/>
<organism evidence="2">
    <name type="scientific">marine metagenome</name>
    <dbReference type="NCBI Taxonomy" id="408172"/>
    <lineage>
        <taxon>unclassified sequences</taxon>
        <taxon>metagenomes</taxon>
        <taxon>ecological metagenomes</taxon>
    </lineage>
</organism>
<protein>
    <recommendedName>
        <fullName evidence="1">Integrase catalytic domain-containing protein</fullName>
    </recommendedName>
</protein>
<dbReference type="Pfam" id="PF13276">
    <property type="entry name" value="HTH_21"/>
    <property type="match status" value="1"/>
</dbReference>
<evidence type="ECO:0000313" key="2">
    <source>
        <dbReference type="EMBL" id="SVC28877.1"/>
    </source>
</evidence>
<dbReference type="SUPFAM" id="SSF53098">
    <property type="entry name" value="Ribonuclease H-like"/>
    <property type="match status" value="1"/>
</dbReference>
<dbReference type="PROSITE" id="PS50994">
    <property type="entry name" value="INTEGRASE"/>
    <property type="match status" value="1"/>
</dbReference>
<dbReference type="PANTHER" id="PTHR46889:SF4">
    <property type="entry name" value="TRANSPOSASE INSO FOR INSERTION SEQUENCE ELEMENT IS911B-RELATED"/>
    <property type="match status" value="1"/>
</dbReference>
<dbReference type="InterPro" id="IPR001584">
    <property type="entry name" value="Integrase_cat-core"/>
</dbReference>
<name>A0A382L1M7_9ZZZZ</name>
<accession>A0A382L1M7</accession>
<gene>
    <name evidence="2" type="ORF">METZ01_LOCUS281731</name>
</gene>
<feature type="non-terminal residue" evidence="2">
    <location>
        <position position="1"/>
    </location>
</feature>
<dbReference type="GO" id="GO:0015074">
    <property type="term" value="P:DNA integration"/>
    <property type="evidence" value="ECO:0007669"/>
    <property type="project" value="InterPro"/>
</dbReference>
<dbReference type="GO" id="GO:0003676">
    <property type="term" value="F:nucleic acid binding"/>
    <property type="evidence" value="ECO:0007669"/>
    <property type="project" value="InterPro"/>
</dbReference>
<dbReference type="InterPro" id="IPR025948">
    <property type="entry name" value="HTH-like_dom"/>
</dbReference>